<dbReference type="PANTHER" id="PTHR23032:SF13">
    <property type="entry name" value="BRO1 DOMAIN-CONTAINING PROTEIN BROX"/>
    <property type="match status" value="1"/>
</dbReference>
<dbReference type="SMART" id="SM01041">
    <property type="entry name" value="BRO1"/>
    <property type="match status" value="1"/>
</dbReference>
<dbReference type="InterPro" id="IPR038898">
    <property type="entry name" value="BROX"/>
</dbReference>
<dbReference type="InterPro" id="IPR004328">
    <property type="entry name" value="BRO1_dom"/>
</dbReference>
<dbReference type="EMBL" id="ATMH01001122">
    <property type="protein sequence ID" value="EPY35552.1"/>
    <property type="molecule type" value="Genomic_DNA"/>
</dbReference>
<keyword evidence="6" id="KW-1185">Reference proteome</keyword>
<sequence length="390" mass="43144">MFTSNKTPYVFVTVPFKKTNLPGKNSQIDVGAPSNEAKDIKNQRCACVELHEKCLKMFAKPAELNNLLASEQDREKYITKFLNTTEEYSAALITLVTKVPTFGVSNYYMWSSSLCEKQEVAYDDYRYELLGLYYNISALLLNMAQYLICVRSTVGTASGYEKEAYRLLLRASGYFDLCRTLASKIKENPIGVATVPFPLDSAIGILTVLSLTSLAQAQEIGVNRAIEADPKQTNETATKLSNKLYELYETTKQATGKVSSKNDQFVVLSTLVTVKCDVYKALVYNNAATWAFNSNPSNGLWFLSMAKKYATLLSEYITLLAKKKIKLPSGSEGCIKMSLALINRNEERINKVNSLVHHAKPTEGGVPVPLAQVLAVKPNTSLPVDLPSSS</sequence>
<accession>S9VPI5</accession>
<evidence type="ECO:0000259" key="2">
    <source>
        <dbReference type="PROSITE" id="PS51180"/>
    </source>
</evidence>
<dbReference type="OrthoDB" id="2141925at2759"/>
<dbReference type="Gene3D" id="1.25.40.280">
    <property type="entry name" value="alix/aip1 like domains"/>
    <property type="match status" value="1"/>
</dbReference>
<dbReference type="EMBL" id="ATMH01003858">
    <property type="protein sequence ID" value="EPY30845.1"/>
    <property type="molecule type" value="Genomic_DNA"/>
</dbReference>
<evidence type="ECO:0000313" key="4">
    <source>
        <dbReference type="EMBL" id="EPY30845.1"/>
    </source>
</evidence>
<dbReference type="EMBL" id="ATMH01004787">
    <property type="protein sequence ID" value="EPY28976.1"/>
    <property type="molecule type" value="Genomic_DNA"/>
</dbReference>
<name>S9VPI5_9TRYP</name>
<feature type="domain" description="BRO1" evidence="2">
    <location>
        <begin position="10"/>
        <end position="390"/>
    </location>
</feature>
<proteinExistence type="inferred from homology"/>
<dbReference type="PANTHER" id="PTHR23032">
    <property type="entry name" value="BRO1 DOMAIN-CONTAINING PROTEIN BROX"/>
    <property type="match status" value="1"/>
</dbReference>
<protein>
    <recommendedName>
        <fullName evidence="2">BRO1 domain-containing protein</fullName>
    </recommendedName>
</protein>
<dbReference type="PROSITE" id="PS51180">
    <property type="entry name" value="BRO1"/>
    <property type="match status" value="1"/>
</dbReference>
<organism evidence="3 6">
    <name type="scientific">Strigomonas culicis</name>
    <dbReference type="NCBI Taxonomy" id="28005"/>
    <lineage>
        <taxon>Eukaryota</taxon>
        <taxon>Discoba</taxon>
        <taxon>Euglenozoa</taxon>
        <taxon>Kinetoplastea</taxon>
        <taxon>Metakinetoplastina</taxon>
        <taxon>Trypanosomatida</taxon>
        <taxon>Trypanosomatidae</taxon>
        <taxon>Strigomonadinae</taxon>
        <taxon>Strigomonas</taxon>
    </lineage>
</organism>
<reference evidence="3 6" key="1">
    <citation type="journal article" date="2013" name="PLoS ONE">
        <title>Predicting the Proteins of Angomonas deanei, Strigomonas culicis and Their Respective Endosymbionts Reveals New Aspects of the Trypanosomatidae Family.</title>
        <authorList>
            <person name="Motta M.C."/>
            <person name="Martins A.C."/>
            <person name="de Souza S.S."/>
            <person name="Catta-Preta C.M."/>
            <person name="Silva R."/>
            <person name="Klein C.C."/>
            <person name="de Almeida L.G."/>
            <person name="de Lima Cunha O."/>
            <person name="Ciapina L.P."/>
            <person name="Brocchi M."/>
            <person name="Colabardini A.C."/>
            <person name="de Araujo Lima B."/>
            <person name="Machado C.R."/>
            <person name="de Almeida Soares C.M."/>
            <person name="Probst C.M."/>
            <person name="de Menezes C.B."/>
            <person name="Thompson C.E."/>
            <person name="Bartholomeu D.C."/>
            <person name="Gradia D.F."/>
            <person name="Pavoni D.P."/>
            <person name="Grisard E.C."/>
            <person name="Fantinatti-Garboggini F."/>
            <person name="Marchini F.K."/>
            <person name="Rodrigues-Luiz G.F."/>
            <person name="Wagner G."/>
            <person name="Goldman G.H."/>
            <person name="Fietto J.L."/>
            <person name="Elias M.C."/>
            <person name="Goldman M.H."/>
            <person name="Sagot M.F."/>
            <person name="Pereira M."/>
            <person name="Stoco P.H."/>
            <person name="de Mendonca-Neto R.P."/>
            <person name="Teixeira S.M."/>
            <person name="Maciel T.E."/>
            <person name="de Oliveira Mendes T.A."/>
            <person name="Urmenyi T.P."/>
            <person name="de Souza W."/>
            <person name="Schenkman S."/>
            <person name="de Vasconcelos A.T."/>
        </authorList>
    </citation>
    <scope>NUCLEOTIDE SEQUENCE [LARGE SCALE GENOMIC DNA]</scope>
</reference>
<dbReference type="InterPro" id="IPR038499">
    <property type="entry name" value="BRO1_sf"/>
</dbReference>
<evidence type="ECO:0000313" key="6">
    <source>
        <dbReference type="Proteomes" id="UP000015354"/>
    </source>
</evidence>
<evidence type="ECO:0000313" key="5">
    <source>
        <dbReference type="EMBL" id="EPY35552.1"/>
    </source>
</evidence>
<reference evidence="3" key="2">
    <citation type="submission" date="2013-03" db="EMBL/GenBank/DDBJ databases">
        <authorList>
            <person name="Motta M.C.M."/>
            <person name="Martins A.C.A."/>
            <person name="Preta C.M.C.C."/>
            <person name="Silva R."/>
            <person name="de Souza S.S."/>
            <person name="Klein C.C."/>
            <person name="de Almeida L.G.P."/>
            <person name="Cunha O.L."/>
            <person name="Colabardini A.C."/>
            <person name="Lima B.A."/>
            <person name="Machado C.R."/>
            <person name="Soares C.M.A."/>
            <person name="de Menezes C.B.A."/>
            <person name="Bartolomeu D.C."/>
            <person name="Grisard E.C."/>
            <person name="Fantinatti-Garboggini F."/>
            <person name="Rodrigues-Luiz G.F."/>
            <person name="Wagner G."/>
            <person name="Goldman G.H."/>
            <person name="Fietto J.L.R."/>
            <person name="Ciapina L.P."/>
            <person name="Brocchi M."/>
            <person name="Elias M.C."/>
            <person name="Goldman M.H.S."/>
            <person name="Sagot M.-F."/>
            <person name="Pereira M."/>
            <person name="Stoco P.H."/>
            <person name="Teixeira S.M.R."/>
            <person name="de Mendonca-Neto R.P."/>
            <person name="Maciel T.E.F."/>
            <person name="Mendes T.A.O."/>
            <person name="Urmenyi T.P."/>
            <person name="Teixeira M.M.G."/>
            <person name="de Camargo E.F.P."/>
            <person name="de Sousa W."/>
            <person name="Schenkman S."/>
            <person name="de Vasconcelos A.T.R."/>
        </authorList>
    </citation>
    <scope>NUCLEOTIDE SEQUENCE</scope>
</reference>
<dbReference type="Pfam" id="PF03097">
    <property type="entry name" value="BRO1"/>
    <property type="match status" value="1"/>
</dbReference>
<evidence type="ECO:0000256" key="1">
    <source>
        <dbReference type="ARBA" id="ARBA00008901"/>
    </source>
</evidence>
<comment type="caution">
    <text evidence="3">The sequence shown here is derived from an EMBL/GenBank/DDBJ whole genome shotgun (WGS) entry which is preliminary data.</text>
</comment>
<dbReference type="Proteomes" id="UP000015354">
    <property type="component" value="Unassembled WGS sequence"/>
</dbReference>
<comment type="similarity">
    <text evidence="1">Belongs to the BROX family.</text>
</comment>
<dbReference type="AlphaFoldDB" id="S9VPI5"/>
<evidence type="ECO:0000313" key="3">
    <source>
        <dbReference type="EMBL" id="EPY28976.1"/>
    </source>
</evidence>
<gene>
    <name evidence="5" type="ORF">STCU_01122</name>
    <name evidence="4" type="ORF">STCU_03858</name>
    <name evidence="3" type="ORF">STCU_04787</name>
</gene>